<protein>
    <submittedName>
        <fullName evidence="2">Uncharacterized protein</fullName>
    </submittedName>
</protein>
<reference evidence="2" key="1">
    <citation type="submission" date="2019-06" db="EMBL/GenBank/DDBJ databases">
        <authorList>
            <person name="Murdoch R.W."/>
            <person name="Fathepure B."/>
        </authorList>
    </citation>
    <scope>NUCLEOTIDE SEQUENCE</scope>
</reference>
<name>A0A5B8RDI5_9ZZZZ</name>
<dbReference type="EMBL" id="MN079103">
    <property type="protein sequence ID" value="QEA05512.1"/>
    <property type="molecule type" value="Genomic_DNA"/>
</dbReference>
<feature type="compositionally biased region" description="Low complexity" evidence="1">
    <location>
        <begin position="64"/>
        <end position="73"/>
    </location>
</feature>
<feature type="region of interest" description="Disordered" evidence="1">
    <location>
        <begin position="54"/>
        <end position="73"/>
    </location>
</feature>
<sequence>MEAPGQRTQYPATVGQVALERRAAVERGGGGVLDRCAGGGEGLARHRRHAVEQPAQLRGKGEGAEPPAAGAAPLGQAVADHRAFRVVAGDGDVPAVEVGAAVDLVGEHQHAITACDLGDPLELLRRIGHTGGVARVVEDEQAGPLRVGGTQRFQCLRAHAHAGAGVGGQPADLAAEDVRLRRVGHPARRGDDQIAVVDELDDEHQLFGTRPHEDILRGVIQSLRAPEIAGDGLAQRRQTLDRQIVFLVGVLAQGVHHELRHRERRLSEAEAVNLAALALQFGGTFVDREGRRGGEAADIEVQMDVGGAGLPGAVRVGVGHGWTPGMVAIHYVCANYFCVVFFNVQIEDAFYGG</sequence>
<evidence type="ECO:0000256" key="1">
    <source>
        <dbReference type="SAM" id="MobiDB-lite"/>
    </source>
</evidence>
<gene>
    <name evidence="2" type="ORF">KBTEX_01835</name>
</gene>
<proteinExistence type="predicted"/>
<dbReference type="AlphaFoldDB" id="A0A5B8RDI5"/>
<evidence type="ECO:0000313" key="2">
    <source>
        <dbReference type="EMBL" id="QEA05512.1"/>
    </source>
</evidence>
<organism evidence="2">
    <name type="scientific">uncultured organism</name>
    <dbReference type="NCBI Taxonomy" id="155900"/>
    <lineage>
        <taxon>unclassified sequences</taxon>
        <taxon>environmental samples</taxon>
    </lineage>
</organism>
<accession>A0A5B8RDI5</accession>